<accession>A0ABW1KZ37</accession>
<evidence type="ECO:0000313" key="2">
    <source>
        <dbReference type="EMBL" id="MFC6037239.1"/>
    </source>
</evidence>
<organism evidence="2 3">
    <name type="scientific">Hyphococcus aureus</name>
    <dbReference type="NCBI Taxonomy" id="2666033"/>
    <lineage>
        <taxon>Bacteria</taxon>
        <taxon>Pseudomonadati</taxon>
        <taxon>Pseudomonadota</taxon>
        <taxon>Alphaproteobacteria</taxon>
        <taxon>Parvularculales</taxon>
        <taxon>Parvularculaceae</taxon>
        <taxon>Hyphococcus</taxon>
    </lineage>
</organism>
<evidence type="ECO:0000313" key="3">
    <source>
        <dbReference type="Proteomes" id="UP001596116"/>
    </source>
</evidence>
<evidence type="ECO:0000259" key="1">
    <source>
        <dbReference type="Pfam" id="PF09413"/>
    </source>
</evidence>
<proteinExistence type="predicted"/>
<dbReference type="EMBL" id="JBHPON010000003">
    <property type="protein sequence ID" value="MFC6037239.1"/>
    <property type="molecule type" value="Genomic_DNA"/>
</dbReference>
<dbReference type="InterPro" id="IPR011322">
    <property type="entry name" value="N-reg_PII-like_a/b"/>
</dbReference>
<comment type="caution">
    <text evidence="2">The sequence shown here is derived from an EMBL/GenBank/DDBJ whole genome shotgun (WGS) entry which is preliminary data.</text>
</comment>
<reference evidence="2 3" key="1">
    <citation type="submission" date="2024-09" db="EMBL/GenBank/DDBJ databases">
        <authorList>
            <person name="Zhang Z.-H."/>
        </authorList>
    </citation>
    <scope>NUCLEOTIDE SEQUENCE [LARGE SCALE GENOMIC DNA]</scope>
    <source>
        <strain evidence="2 3">HHTR114</strain>
    </source>
</reference>
<keyword evidence="3" id="KW-1185">Reference proteome</keyword>
<dbReference type="SUPFAM" id="SSF54913">
    <property type="entry name" value="GlnB-like"/>
    <property type="match status" value="1"/>
</dbReference>
<dbReference type="Proteomes" id="UP001596116">
    <property type="component" value="Unassembled WGS sequence"/>
</dbReference>
<dbReference type="RefSeq" id="WP_379881398.1">
    <property type="nucleotide sequence ID" value="NZ_JBHPON010000003.1"/>
</dbReference>
<gene>
    <name evidence="2" type="ORF">ACFMB1_16905</name>
</gene>
<dbReference type="InterPro" id="IPR018551">
    <property type="entry name" value="DUF2007"/>
</dbReference>
<name>A0ABW1KZ37_9PROT</name>
<feature type="domain" description="DUF2007" evidence="1">
    <location>
        <begin position="1"/>
        <end position="65"/>
    </location>
</feature>
<dbReference type="Pfam" id="PF09413">
    <property type="entry name" value="DUF2007"/>
    <property type="match status" value="1"/>
</dbReference>
<sequence length="80" mass="9093">MKELLRTNNPALINYVENLMSQANIDYLLADQHASVMDGSIGALPRRILVPDDDFNQALRIMREADLGDEISRTHLKDQK</sequence>
<dbReference type="Gene3D" id="3.30.70.790">
    <property type="entry name" value="UreE, C-terminal domain"/>
    <property type="match status" value="1"/>
</dbReference>
<protein>
    <submittedName>
        <fullName evidence="2">DUF2007 domain-containing protein</fullName>
    </submittedName>
</protein>